<comment type="caution">
    <text evidence="2">The sequence shown here is derived from an EMBL/GenBank/DDBJ whole genome shotgun (WGS) entry which is preliminary data.</text>
</comment>
<feature type="transmembrane region" description="Helical" evidence="1">
    <location>
        <begin position="38"/>
        <end position="58"/>
    </location>
</feature>
<gene>
    <name evidence="2" type="ORF">ENV14_07090</name>
</gene>
<accession>A0A7C4BEF9</accession>
<reference evidence="2" key="1">
    <citation type="journal article" date="2020" name="mSystems">
        <title>Genome- and Community-Level Interaction Insights into Carbon Utilization and Element Cycling Functions of Hydrothermarchaeota in Hydrothermal Sediment.</title>
        <authorList>
            <person name="Zhou Z."/>
            <person name="Liu Y."/>
            <person name="Xu W."/>
            <person name="Pan J."/>
            <person name="Luo Z.H."/>
            <person name="Li M."/>
        </authorList>
    </citation>
    <scope>NUCLEOTIDE SEQUENCE [LARGE SCALE GENOMIC DNA]</scope>
    <source>
        <strain evidence="2">SpSt-732</strain>
    </source>
</reference>
<keyword evidence="1" id="KW-0812">Transmembrane</keyword>
<feature type="transmembrane region" description="Helical" evidence="1">
    <location>
        <begin position="79"/>
        <end position="97"/>
    </location>
</feature>
<sequence length="173" mass="19162">MSGSFREIFIAINMLSGIAIAALLILTQQSYVNYIATLFVYVTAMLFIARALLALYLNTPIAVPKIPRTLVRFQKIKGYAHKLLLFTVTSMVFESITSLVLKSFVYSATLSTLASILALYILNRVVGAPRLYRLYSIAIVALALALYLAKLLDESVYSSVDPQLRFLEVLLSG</sequence>
<name>A0A7C4BEF9_9CREN</name>
<organism evidence="2">
    <name type="scientific">Ignisphaera aggregans</name>
    <dbReference type="NCBI Taxonomy" id="334771"/>
    <lineage>
        <taxon>Archaea</taxon>
        <taxon>Thermoproteota</taxon>
        <taxon>Thermoprotei</taxon>
        <taxon>Desulfurococcales</taxon>
        <taxon>Desulfurococcaceae</taxon>
        <taxon>Ignisphaera</taxon>
    </lineage>
</organism>
<dbReference type="EMBL" id="DTFF01000063">
    <property type="protein sequence ID" value="HGI88132.1"/>
    <property type="molecule type" value="Genomic_DNA"/>
</dbReference>
<feature type="transmembrane region" description="Helical" evidence="1">
    <location>
        <begin position="7"/>
        <end position="26"/>
    </location>
</feature>
<keyword evidence="1" id="KW-1133">Transmembrane helix</keyword>
<evidence type="ECO:0000256" key="1">
    <source>
        <dbReference type="SAM" id="Phobius"/>
    </source>
</evidence>
<keyword evidence="1" id="KW-0472">Membrane</keyword>
<feature type="transmembrane region" description="Helical" evidence="1">
    <location>
        <begin position="103"/>
        <end position="122"/>
    </location>
</feature>
<evidence type="ECO:0000313" key="2">
    <source>
        <dbReference type="EMBL" id="HGI88132.1"/>
    </source>
</evidence>
<proteinExistence type="predicted"/>
<protein>
    <submittedName>
        <fullName evidence="2">Uncharacterized protein</fullName>
    </submittedName>
</protein>
<feature type="transmembrane region" description="Helical" evidence="1">
    <location>
        <begin position="134"/>
        <end position="152"/>
    </location>
</feature>
<dbReference type="AlphaFoldDB" id="A0A7C4BEF9"/>